<comment type="caution">
    <text evidence="2">The sequence shown here is derived from an EMBL/GenBank/DDBJ whole genome shotgun (WGS) entry which is preliminary data.</text>
</comment>
<dbReference type="AlphaFoldDB" id="A0A8K0G8L8"/>
<gene>
    <name evidence="2" type="ORF">ILUMI_15969</name>
</gene>
<sequence>MTSLKLHAIWIGLLLFHNVKSESRTNFKLERLEICKTNTTIKLTGNFSTEGDRQYLTVNVSSPVPLDEHIGVTCDIHTLLANATAVHLFTIGENNACKALNKYWGEFWYDLLRGAQLPAGVCPIPA</sequence>
<dbReference type="Proteomes" id="UP000801492">
    <property type="component" value="Unassembled WGS sequence"/>
</dbReference>
<proteinExistence type="predicted"/>
<feature type="signal peptide" evidence="1">
    <location>
        <begin position="1"/>
        <end position="21"/>
    </location>
</feature>
<keyword evidence="1" id="KW-0732">Signal</keyword>
<dbReference type="OrthoDB" id="6739132at2759"/>
<evidence type="ECO:0000313" key="2">
    <source>
        <dbReference type="EMBL" id="KAF2890204.1"/>
    </source>
</evidence>
<evidence type="ECO:0000313" key="3">
    <source>
        <dbReference type="Proteomes" id="UP000801492"/>
    </source>
</evidence>
<protein>
    <submittedName>
        <fullName evidence="2">Uncharacterized protein</fullName>
    </submittedName>
</protein>
<accession>A0A8K0G8L8</accession>
<dbReference type="EMBL" id="VTPC01056592">
    <property type="protein sequence ID" value="KAF2890204.1"/>
    <property type="molecule type" value="Genomic_DNA"/>
</dbReference>
<name>A0A8K0G8L8_IGNLU</name>
<reference evidence="2" key="1">
    <citation type="submission" date="2019-08" db="EMBL/GenBank/DDBJ databases">
        <title>The genome of the North American firefly Photinus pyralis.</title>
        <authorList>
            <consortium name="Photinus pyralis genome working group"/>
            <person name="Fallon T.R."/>
            <person name="Sander Lower S.E."/>
            <person name="Weng J.-K."/>
        </authorList>
    </citation>
    <scope>NUCLEOTIDE SEQUENCE</scope>
    <source>
        <strain evidence="2">TRF0915ILg1</strain>
        <tissue evidence="2">Whole body</tissue>
    </source>
</reference>
<feature type="non-terminal residue" evidence="2">
    <location>
        <position position="1"/>
    </location>
</feature>
<keyword evidence="3" id="KW-1185">Reference proteome</keyword>
<feature type="chain" id="PRO_5035443541" evidence="1">
    <location>
        <begin position="22"/>
        <end position="126"/>
    </location>
</feature>
<organism evidence="2 3">
    <name type="scientific">Ignelater luminosus</name>
    <name type="common">Cucubano</name>
    <name type="synonym">Pyrophorus luminosus</name>
    <dbReference type="NCBI Taxonomy" id="2038154"/>
    <lineage>
        <taxon>Eukaryota</taxon>
        <taxon>Metazoa</taxon>
        <taxon>Ecdysozoa</taxon>
        <taxon>Arthropoda</taxon>
        <taxon>Hexapoda</taxon>
        <taxon>Insecta</taxon>
        <taxon>Pterygota</taxon>
        <taxon>Neoptera</taxon>
        <taxon>Endopterygota</taxon>
        <taxon>Coleoptera</taxon>
        <taxon>Polyphaga</taxon>
        <taxon>Elateriformia</taxon>
        <taxon>Elateroidea</taxon>
        <taxon>Elateridae</taxon>
        <taxon>Agrypninae</taxon>
        <taxon>Pyrophorini</taxon>
        <taxon>Ignelater</taxon>
    </lineage>
</organism>
<evidence type="ECO:0000256" key="1">
    <source>
        <dbReference type="SAM" id="SignalP"/>
    </source>
</evidence>